<dbReference type="GO" id="GO:0016757">
    <property type="term" value="F:glycosyltransferase activity"/>
    <property type="evidence" value="ECO:0007669"/>
    <property type="project" value="InterPro"/>
</dbReference>
<accession>A0A9D9E0T2</accession>
<dbReference type="PANTHER" id="PTHR12526:SF630">
    <property type="entry name" value="GLYCOSYLTRANSFERASE"/>
    <property type="match status" value="1"/>
</dbReference>
<evidence type="ECO:0000313" key="4">
    <source>
        <dbReference type="Proteomes" id="UP000823636"/>
    </source>
</evidence>
<feature type="domain" description="Glycosyl transferase family 1" evidence="1">
    <location>
        <begin position="161"/>
        <end position="324"/>
    </location>
</feature>
<feature type="domain" description="Glycosyltransferase subfamily 4-like N-terminal" evidence="2">
    <location>
        <begin position="13"/>
        <end position="157"/>
    </location>
</feature>
<sequence>MKIVHVTYGFQLGGIETMLCNIVNEQSGLGHDVSIIVINDIVNSELRESLDDRIRFICLKRRVGSKSFVHVLKLNRVIYSIGPDIIHLHYSSIARYLFDPLRKLNVCVTLHAMCTKQNSEYLYKTRHIYAISNVVKEDIKRCTGLNSETVYNGINPELIKTKKENRQDRDFRIVQVSRLVHTIKGQHILIKAISELVGKGYEHVTLDLIGGGESLEYLSDMVKELKIEKHVRFLGAQSQSYIFEHLCEYDLFVQASIYEGFGITVAEAMAAKVPVLVSDTDGPMEVIDYGKYGYYFKNGDVEDCAAKIELFINGKNDANITEAAYMRVSEVFDVKATAANYIRKYKEIISYSPKQS</sequence>
<protein>
    <submittedName>
        <fullName evidence="3">Glycosyltransferase</fullName>
    </submittedName>
</protein>
<gene>
    <name evidence="3" type="ORF">IAC54_01190</name>
</gene>
<dbReference type="EMBL" id="JADIMW010000010">
    <property type="protein sequence ID" value="MBO8437499.1"/>
    <property type="molecule type" value="Genomic_DNA"/>
</dbReference>
<dbReference type="Pfam" id="PF13439">
    <property type="entry name" value="Glyco_transf_4"/>
    <property type="match status" value="1"/>
</dbReference>
<reference evidence="3" key="1">
    <citation type="submission" date="2020-10" db="EMBL/GenBank/DDBJ databases">
        <authorList>
            <person name="Gilroy R."/>
        </authorList>
    </citation>
    <scope>NUCLEOTIDE SEQUENCE</scope>
    <source>
        <strain evidence="3">G3-4614</strain>
    </source>
</reference>
<dbReference type="Proteomes" id="UP000823636">
    <property type="component" value="Unassembled WGS sequence"/>
</dbReference>
<name>A0A9D9E0T2_9BACT</name>
<organism evidence="3 4">
    <name type="scientific">Candidatus Caccoplasma merdipullorum</name>
    <dbReference type="NCBI Taxonomy" id="2840718"/>
    <lineage>
        <taxon>Bacteria</taxon>
        <taxon>Pseudomonadati</taxon>
        <taxon>Bacteroidota</taxon>
        <taxon>Bacteroidia</taxon>
        <taxon>Bacteroidales</taxon>
        <taxon>Bacteroidaceae</taxon>
        <taxon>Bacteroidaceae incertae sedis</taxon>
        <taxon>Candidatus Caccoplasma</taxon>
    </lineage>
</organism>
<dbReference type="CDD" id="cd03811">
    <property type="entry name" value="GT4_GT28_WabH-like"/>
    <property type="match status" value="1"/>
</dbReference>
<dbReference type="InterPro" id="IPR028098">
    <property type="entry name" value="Glyco_trans_4-like_N"/>
</dbReference>
<dbReference type="Pfam" id="PF00534">
    <property type="entry name" value="Glycos_transf_1"/>
    <property type="match status" value="1"/>
</dbReference>
<dbReference type="PANTHER" id="PTHR12526">
    <property type="entry name" value="GLYCOSYLTRANSFERASE"/>
    <property type="match status" value="1"/>
</dbReference>
<dbReference type="InterPro" id="IPR001296">
    <property type="entry name" value="Glyco_trans_1"/>
</dbReference>
<dbReference type="SUPFAM" id="SSF53756">
    <property type="entry name" value="UDP-Glycosyltransferase/glycogen phosphorylase"/>
    <property type="match status" value="1"/>
</dbReference>
<dbReference type="AlphaFoldDB" id="A0A9D9E0T2"/>
<dbReference type="Gene3D" id="3.40.50.2000">
    <property type="entry name" value="Glycogen Phosphorylase B"/>
    <property type="match status" value="2"/>
</dbReference>
<reference evidence="3" key="2">
    <citation type="journal article" date="2021" name="PeerJ">
        <title>Extensive microbial diversity within the chicken gut microbiome revealed by metagenomics and culture.</title>
        <authorList>
            <person name="Gilroy R."/>
            <person name="Ravi A."/>
            <person name="Getino M."/>
            <person name="Pursley I."/>
            <person name="Horton D.L."/>
            <person name="Alikhan N.F."/>
            <person name="Baker D."/>
            <person name="Gharbi K."/>
            <person name="Hall N."/>
            <person name="Watson M."/>
            <person name="Adriaenssens E.M."/>
            <person name="Foster-Nyarko E."/>
            <person name="Jarju S."/>
            <person name="Secka A."/>
            <person name="Antonio M."/>
            <person name="Oren A."/>
            <person name="Chaudhuri R.R."/>
            <person name="La Ragione R."/>
            <person name="Hildebrand F."/>
            <person name="Pallen M.J."/>
        </authorList>
    </citation>
    <scope>NUCLEOTIDE SEQUENCE</scope>
    <source>
        <strain evidence="3">G3-4614</strain>
    </source>
</reference>
<evidence type="ECO:0000313" key="3">
    <source>
        <dbReference type="EMBL" id="MBO8437499.1"/>
    </source>
</evidence>
<evidence type="ECO:0000259" key="2">
    <source>
        <dbReference type="Pfam" id="PF13439"/>
    </source>
</evidence>
<proteinExistence type="predicted"/>
<evidence type="ECO:0000259" key="1">
    <source>
        <dbReference type="Pfam" id="PF00534"/>
    </source>
</evidence>
<comment type="caution">
    <text evidence="3">The sequence shown here is derived from an EMBL/GenBank/DDBJ whole genome shotgun (WGS) entry which is preliminary data.</text>
</comment>